<comment type="subunit">
    <text evidence="2">Homodimer.</text>
</comment>
<evidence type="ECO:0000256" key="2">
    <source>
        <dbReference type="HAMAP-Rule" id="MF_00274"/>
    </source>
</evidence>
<dbReference type="NCBIfam" id="TIGR00103">
    <property type="entry name" value="DNA_YbaB_EbfC"/>
    <property type="match status" value="1"/>
</dbReference>
<dbReference type="InterPro" id="IPR036894">
    <property type="entry name" value="YbaB-like_sf"/>
</dbReference>
<dbReference type="AlphaFoldDB" id="A0A0R1RNA3"/>
<keyword evidence="1 2" id="KW-0238">DNA-binding</keyword>
<sequence length="107" mass="11814">MEFTMMNGMGNMQQMMKQAQKMQKQMGEEQEQLNAQEFIGNAPDDMVTATFTGDKKLKDISINPEAVDADDVEMLEDLVVAAVNNGIAKIDDATQKTMGKYTKGLGM</sequence>
<dbReference type="PIRSF" id="PIRSF004555">
    <property type="entry name" value="UCP004555"/>
    <property type="match status" value="1"/>
</dbReference>
<accession>A0A0R1RNA3</accession>
<dbReference type="GO" id="GO:0005829">
    <property type="term" value="C:cytosol"/>
    <property type="evidence" value="ECO:0007669"/>
    <property type="project" value="TreeGrafter"/>
</dbReference>
<name>A0A0R1RNA3_9LACO</name>
<dbReference type="GO" id="GO:0043590">
    <property type="term" value="C:bacterial nucleoid"/>
    <property type="evidence" value="ECO:0007669"/>
    <property type="project" value="UniProtKB-UniRule"/>
</dbReference>
<evidence type="ECO:0000313" key="3">
    <source>
        <dbReference type="EMBL" id="KRL57801.1"/>
    </source>
</evidence>
<dbReference type="Proteomes" id="UP000051697">
    <property type="component" value="Unassembled WGS sequence"/>
</dbReference>
<dbReference type="GO" id="GO:0003677">
    <property type="term" value="F:DNA binding"/>
    <property type="evidence" value="ECO:0007669"/>
    <property type="project" value="UniProtKB-UniRule"/>
</dbReference>
<dbReference type="PANTHER" id="PTHR33449">
    <property type="entry name" value="NUCLEOID-ASSOCIATED PROTEIN YBAB"/>
    <property type="match status" value="1"/>
</dbReference>
<comment type="function">
    <text evidence="2">Binds to DNA and alters its conformation. May be involved in regulation of gene expression, nucleoid organization and DNA protection.</text>
</comment>
<protein>
    <recommendedName>
        <fullName evidence="2">Nucleoid-associated protein FC70_GL000272</fullName>
    </recommendedName>
</protein>
<evidence type="ECO:0000313" key="4">
    <source>
        <dbReference type="Proteomes" id="UP000051697"/>
    </source>
</evidence>
<dbReference type="EMBL" id="AZFE01000003">
    <property type="protein sequence ID" value="KRL57801.1"/>
    <property type="molecule type" value="Genomic_DNA"/>
</dbReference>
<reference evidence="3 4" key="1">
    <citation type="journal article" date="2015" name="Genome Announc.">
        <title>Expanding the biotechnology potential of lactobacilli through comparative genomics of 213 strains and associated genera.</title>
        <authorList>
            <person name="Sun Z."/>
            <person name="Harris H.M."/>
            <person name="McCann A."/>
            <person name="Guo C."/>
            <person name="Argimon S."/>
            <person name="Zhang W."/>
            <person name="Yang X."/>
            <person name="Jeffery I.B."/>
            <person name="Cooney J.C."/>
            <person name="Kagawa T.F."/>
            <person name="Liu W."/>
            <person name="Song Y."/>
            <person name="Salvetti E."/>
            <person name="Wrobel A."/>
            <person name="Rasinkangas P."/>
            <person name="Parkhill J."/>
            <person name="Rea M.C."/>
            <person name="O'Sullivan O."/>
            <person name="Ritari J."/>
            <person name="Douillard F.P."/>
            <person name="Paul Ross R."/>
            <person name="Yang R."/>
            <person name="Briner A.E."/>
            <person name="Felis G.E."/>
            <person name="de Vos W.M."/>
            <person name="Barrangou R."/>
            <person name="Klaenhammer T.R."/>
            <person name="Caufield P.W."/>
            <person name="Cui Y."/>
            <person name="Zhang H."/>
            <person name="O'Toole P.W."/>
        </authorList>
    </citation>
    <scope>NUCLEOTIDE SEQUENCE [LARGE SCALE GENOMIC DNA]</scope>
    <source>
        <strain evidence="3 4">DSM 15707</strain>
    </source>
</reference>
<dbReference type="STRING" id="1423778.FC70_GL000272"/>
<dbReference type="SUPFAM" id="SSF82607">
    <property type="entry name" value="YbaB-like"/>
    <property type="match status" value="1"/>
</dbReference>
<evidence type="ECO:0000256" key="1">
    <source>
        <dbReference type="ARBA" id="ARBA00023125"/>
    </source>
</evidence>
<keyword evidence="4" id="KW-1185">Reference proteome</keyword>
<proteinExistence type="inferred from homology"/>
<organism evidence="3 4">
    <name type="scientific">Paucilactobacillus oligofermentans DSM 15707 = LMG 22743</name>
    <dbReference type="NCBI Taxonomy" id="1423778"/>
    <lineage>
        <taxon>Bacteria</taxon>
        <taxon>Bacillati</taxon>
        <taxon>Bacillota</taxon>
        <taxon>Bacilli</taxon>
        <taxon>Lactobacillales</taxon>
        <taxon>Lactobacillaceae</taxon>
        <taxon>Paucilactobacillus</taxon>
    </lineage>
</organism>
<dbReference type="PANTHER" id="PTHR33449:SF1">
    <property type="entry name" value="NUCLEOID-ASSOCIATED PROTEIN YBAB"/>
    <property type="match status" value="1"/>
</dbReference>
<keyword evidence="2" id="KW-0963">Cytoplasm</keyword>
<gene>
    <name evidence="3" type="ORF">FC70_GL000272</name>
</gene>
<comment type="similarity">
    <text evidence="2">Belongs to the YbaB/EbfC family.</text>
</comment>
<comment type="caution">
    <text evidence="3">The sequence shown here is derived from an EMBL/GenBank/DDBJ whole genome shotgun (WGS) entry which is preliminary data.</text>
</comment>
<dbReference type="Gene3D" id="3.30.1310.10">
    <property type="entry name" value="Nucleoid-associated protein YbaB-like domain"/>
    <property type="match status" value="1"/>
</dbReference>
<dbReference type="Pfam" id="PF02575">
    <property type="entry name" value="YbaB_DNA_bd"/>
    <property type="match status" value="1"/>
</dbReference>
<comment type="subcellular location">
    <subcellularLocation>
        <location evidence="2">Cytoplasm</location>
        <location evidence="2">Nucleoid</location>
    </subcellularLocation>
</comment>
<dbReference type="InterPro" id="IPR004401">
    <property type="entry name" value="YbaB/EbfC"/>
</dbReference>
<dbReference type="PATRIC" id="fig|1423778.4.peg.291"/>
<dbReference type="HAMAP" id="MF_00274">
    <property type="entry name" value="DNA_YbaB_EbfC"/>
    <property type="match status" value="1"/>
</dbReference>